<sequence>MPDTHKNPRKIIGFSMSPVLAVEVKKEAAERGISLRKLFEEMWTLYNENKKAKNT</sequence>
<dbReference type="EMBL" id="AUNB01000068">
    <property type="protein sequence ID" value="KEO53363.1"/>
    <property type="molecule type" value="Genomic_DNA"/>
</dbReference>
<dbReference type="OrthoDB" id="8481957at2"/>
<organism evidence="1 2">
    <name type="scientific">Thioclava indica</name>
    <dbReference type="NCBI Taxonomy" id="1353528"/>
    <lineage>
        <taxon>Bacteria</taxon>
        <taxon>Pseudomonadati</taxon>
        <taxon>Pseudomonadota</taxon>
        <taxon>Alphaproteobacteria</taxon>
        <taxon>Rhodobacterales</taxon>
        <taxon>Paracoccaceae</taxon>
        <taxon>Thioclava</taxon>
    </lineage>
</organism>
<evidence type="ECO:0008006" key="3">
    <source>
        <dbReference type="Google" id="ProtNLM"/>
    </source>
</evidence>
<evidence type="ECO:0000313" key="1">
    <source>
        <dbReference type="EMBL" id="KEO53363.1"/>
    </source>
</evidence>
<accession>A0A074JCN2</accession>
<proteinExistence type="predicted"/>
<keyword evidence="2" id="KW-1185">Reference proteome</keyword>
<gene>
    <name evidence="1" type="ORF">DT23_18520</name>
</gene>
<dbReference type="STRING" id="1353528.DT23_18520"/>
<dbReference type="AlphaFoldDB" id="A0A074JCN2"/>
<dbReference type="Proteomes" id="UP000027471">
    <property type="component" value="Unassembled WGS sequence"/>
</dbReference>
<dbReference type="RefSeq" id="WP_156023988.1">
    <property type="nucleotide sequence ID" value="NZ_AUNB01000068.1"/>
</dbReference>
<protein>
    <recommendedName>
        <fullName evidence="3">Ribbon-helix-helix protein CopG domain-containing protein</fullName>
    </recommendedName>
</protein>
<comment type="caution">
    <text evidence="1">The sequence shown here is derived from an EMBL/GenBank/DDBJ whole genome shotgun (WGS) entry which is preliminary data.</text>
</comment>
<name>A0A074JCN2_9RHOB</name>
<evidence type="ECO:0000313" key="2">
    <source>
        <dbReference type="Proteomes" id="UP000027471"/>
    </source>
</evidence>
<reference evidence="1 2" key="1">
    <citation type="journal article" date="2015" name="Antonie Van Leeuwenhoek">
        <title>Thioclava indica sp. nov., isolated from surface seawater of the Indian Ocean.</title>
        <authorList>
            <person name="Liu Y."/>
            <person name="Lai Q."/>
            <person name="Du J."/>
            <person name="Xu H."/>
            <person name="Jiang L."/>
            <person name="Shao Z."/>
        </authorList>
    </citation>
    <scope>NUCLEOTIDE SEQUENCE [LARGE SCALE GENOMIC DNA]</scope>
    <source>
        <strain evidence="1 2">DT23-4</strain>
    </source>
</reference>